<feature type="coiled-coil region" evidence="2">
    <location>
        <begin position="27"/>
        <end position="164"/>
    </location>
</feature>
<dbReference type="InterPro" id="IPR007157">
    <property type="entry name" value="PspA_VIPP1"/>
</dbReference>
<keyword evidence="2" id="KW-0175">Coiled coil</keyword>
<evidence type="ECO:0000256" key="2">
    <source>
        <dbReference type="SAM" id="Coils"/>
    </source>
</evidence>
<evidence type="ECO:0008006" key="6">
    <source>
        <dbReference type="Google" id="ProtNLM"/>
    </source>
</evidence>
<accession>A0A364V3W7</accession>
<organism evidence="4 5">
    <name type="scientific">Corynebacterium heidelbergense</name>
    <dbReference type="NCBI Taxonomy" id="2055947"/>
    <lineage>
        <taxon>Bacteria</taxon>
        <taxon>Bacillati</taxon>
        <taxon>Actinomycetota</taxon>
        <taxon>Actinomycetes</taxon>
        <taxon>Mycobacteriales</taxon>
        <taxon>Corynebacteriaceae</taxon>
        <taxon>Corynebacterium</taxon>
    </lineage>
</organism>
<feature type="region of interest" description="Disordered" evidence="3">
    <location>
        <begin position="223"/>
        <end position="266"/>
    </location>
</feature>
<evidence type="ECO:0000313" key="4">
    <source>
        <dbReference type="EMBL" id="RAV31322.1"/>
    </source>
</evidence>
<evidence type="ECO:0000256" key="1">
    <source>
        <dbReference type="ARBA" id="ARBA00043985"/>
    </source>
</evidence>
<comment type="caution">
    <text evidence="4">The sequence shown here is derived from an EMBL/GenBank/DDBJ whole genome shotgun (WGS) entry which is preliminary data.</text>
</comment>
<dbReference type="RefSeq" id="WP_113631374.1">
    <property type="nucleotide sequence ID" value="NZ_QHCV01000114.1"/>
</dbReference>
<dbReference type="Proteomes" id="UP000251577">
    <property type="component" value="Unassembled WGS sequence"/>
</dbReference>
<evidence type="ECO:0000313" key="5">
    <source>
        <dbReference type="Proteomes" id="UP000251577"/>
    </source>
</evidence>
<feature type="compositionally biased region" description="Basic and acidic residues" evidence="3">
    <location>
        <begin position="230"/>
        <end position="245"/>
    </location>
</feature>
<proteinExistence type="inferred from homology"/>
<name>A0A364V3W7_9CORY</name>
<dbReference type="EMBL" id="QHCV01000114">
    <property type="protein sequence ID" value="RAV31322.1"/>
    <property type="molecule type" value="Genomic_DNA"/>
</dbReference>
<protein>
    <recommendedName>
        <fullName evidence="6">PspA/IM30 family protein</fullName>
    </recommendedName>
</protein>
<comment type="similarity">
    <text evidence="1">Belongs to the PspA/Vipp/IM30 family.</text>
</comment>
<gene>
    <name evidence="4" type="ORF">DLJ54_08960</name>
</gene>
<evidence type="ECO:0000256" key="3">
    <source>
        <dbReference type="SAM" id="MobiDB-lite"/>
    </source>
</evidence>
<dbReference type="AlphaFoldDB" id="A0A364V3W7"/>
<keyword evidence="5" id="KW-1185">Reference proteome</keyword>
<sequence>MPNPFSKGWKYLTQSLDAKIDENADPKVQIQQAADEARRRHRAITEQAAAVIGNCRQLEMKLNRLQEDAARLQDNAKSAMMQADAAQAAGDAAKAQQLNQTAELLASQLVSVEQQIDETKQMHAGAKAAAEQAAAQQQQSDARLQEQLGQISELRAQADQAKMQEATAQSIQQMDSITGTDPDASVPTLDQVRDKIEQRYATALGSQELVQDSVQGRMDEVAAASTDMRASSRLEQIRAEMKKGELTSGGSREGRDNPGAEQPESE</sequence>
<dbReference type="Pfam" id="PF04012">
    <property type="entry name" value="PspA_IM30"/>
    <property type="match status" value="1"/>
</dbReference>
<reference evidence="4 5" key="1">
    <citation type="journal article" date="2018" name="Syst. Appl. Microbiol.">
        <title>Corynebacterium heidelbergense sp. nov., isolated from the preen glands of Egyptian geese (Alopochen aegyptiacus).</title>
        <authorList>
            <person name="Braun M.S."/>
            <person name="Wang E."/>
            <person name="Zimmermann S."/>
            <person name="Wink M."/>
        </authorList>
    </citation>
    <scope>NUCLEOTIDE SEQUENCE [LARGE SCALE GENOMIC DNA]</scope>
    <source>
        <strain evidence="4 5">647</strain>
    </source>
</reference>